<dbReference type="EMBL" id="MT141455">
    <property type="protein sequence ID" value="QJA61856.1"/>
    <property type="molecule type" value="Genomic_DNA"/>
</dbReference>
<reference evidence="3" key="1">
    <citation type="submission" date="2020-03" db="EMBL/GenBank/DDBJ databases">
        <title>The deep terrestrial virosphere.</title>
        <authorList>
            <person name="Holmfeldt K."/>
            <person name="Nilsson E."/>
            <person name="Simone D."/>
            <person name="Lopez-Fernandez M."/>
            <person name="Wu X."/>
            <person name="de Brujin I."/>
            <person name="Lundin D."/>
            <person name="Andersson A."/>
            <person name="Bertilsson S."/>
            <person name="Dopson M."/>
        </authorList>
    </citation>
    <scope>NUCLEOTIDE SEQUENCE</scope>
    <source>
        <strain evidence="3">MM415A00143</strain>
        <strain evidence="1">MM415B00874</strain>
        <strain evidence="2">TM448B00728</strain>
    </source>
</reference>
<dbReference type="AlphaFoldDB" id="A0A6M3Y530"/>
<protein>
    <submittedName>
        <fullName evidence="3">Uncharacterized protein</fullName>
    </submittedName>
</protein>
<name>A0A6M3Y530_9ZZZZ</name>
<evidence type="ECO:0000313" key="1">
    <source>
        <dbReference type="EMBL" id="QJA61856.1"/>
    </source>
</evidence>
<proteinExistence type="predicted"/>
<evidence type="ECO:0000313" key="3">
    <source>
        <dbReference type="EMBL" id="QJI05337.1"/>
    </source>
</evidence>
<accession>A0A6M3Y530</accession>
<organism evidence="3">
    <name type="scientific">viral metagenome</name>
    <dbReference type="NCBI Taxonomy" id="1070528"/>
    <lineage>
        <taxon>unclassified sequences</taxon>
        <taxon>metagenomes</taxon>
        <taxon>organismal metagenomes</taxon>
    </lineage>
</organism>
<evidence type="ECO:0000313" key="2">
    <source>
        <dbReference type="EMBL" id="QJH96477.1"/>
    </source>
</evidence>
<dbReference type="EMBL" id="MT144652">
    <property type="protein sequence ID" value="QJH96477.1"/>
    <property type="molecule type" value="Genomic_DNA"/>
</dbReference>
<gene>
    <name evidence="3" type="ORF">MM415A00143_0012</name>
    <name evidence="1" type="ORF">MM415B00874_0012</name>
    <name evidence="2" type="ORF">TM448B00728_0025</name>
</gene>
<sequence length="88" mass="10126">MINSQFKKVVLCNKCGILDLVGHDNDISFLYPIALSHKRDHPDHLVVVGEEIPHRIDFTMNIWIRPEHKETVSKQLCDIANKYSGLDD</sequence>
<dbReference type="EMBL" id="MT145198">
    <property type="protein sequence ID" value="QJI05337.1"/>
    <property type="molecule type" value="Genomic_DNA"/>
</dbReference>